<keyword evidence="3" id="KW-1003">Cell membrane</keyword>
<dbReference type="CDD" id="cd13639">
    <property type="entry name" value="PBP2_OpuAC_like"/>
    <property type="match status" value="1"/>
</dbReference>
<dbReference type="PANTHER" id="PTHR47737:SF1">
    <property type="entry name" value="GLYCINE BETAINE_PROLINE BETAINE TRANSPORT SYSTEM PERMEASE PROTEIN PROW"/>
    <property type="match status" value="1"/>
</dbReference>
<proteinExistence type="predicted"/>
<evidence type="ECO:0000313" key="7">
    <source>
        <dbReference type="EMBL" id="CCO22517.1"/>
    </source>
</evidence>
<dbReference type="eggNOG" id="COG2113">
    <property type="taxonomic scope" value="Bacteria"/>
</dbReference>
<keyword evidence="5" id="KW-0732">Signal</keyword>
<keyword evidence="2" id="KW-0813">Transport</keyword>
<comment type="subcellular location">
    <subcellularLocation>
        <location evidence="1">Cell membrane</location>
    </subcellularLocation>
</comment>
<dbReference type="GO" id="GO:0015871">
    <property type="term" value="P:choline transport"/>
    <property type="evidence" value="ECO:0007669"/>
    <property type="project" value="TreeGrafter"/>
</dbReference>
<keyword evidence="4" id="KW-0472">Membrane</keyword>
<sequence>MKKILTAVMAALLIMTMAVPAFAGDAKKIKLAYVEWDCATATTNVLKAVLEERMGIECEIVPVAAAVMWQAVGTGDVDGMAAAWLPVTHGDYLKKMQKKVVDLGPNVSGAKVGWAVPTYVTIDSIEDLNKNADKFDDKIIGIDPGAGLMRLSEEAIEKYNLDKFELMEGSGATMTATLSSAVKNNEWIVVTAWSPHWLFGRWDMKYLKDPKGALGGEETINTIVRKGLKTDNPAVYAFLDKFAWKDANQLQMVMAWNQEKGADPYESAKRFIKENKAQVDSWLK</sequence>
<evidence type="ECO:0000256" key="4">
    <source>
        <dbReference type="ARBA" id="ARBA00023136"/>
    </source>
</evidence>
<evidence type="ECO:0000256" key="1">
    <source>
        <dbReference type="ARBA" id="ARBA00004236"/>
    </source>
</evidence>
<dbReference type="PATRIC" id="fig|1121451.3.peg.499"/>
<dbReference type="EMBL" id="FO203522">
    <property type="protein sequence ID" value="CCO22517.1"/>
    <property type="molecule type" value="Genomic_DNA"/>
</dbReference>
<dbReference type="GO" id="GO:0043190">
    <property type="term" value="C:ATP-binding cassette (ABC) transporter complex"/>
    <property type="evidence" value="ECO:0007669"/>
    <property type="project" value="InterPro"/>
</dbReference>
<dbReference type="KEGG" id="dhy:DESAM_20226"/>
<evidence type="ECO:0000313" key="8">
    <source>
        <dbReference type="Proteomes" id="UP000010808"/>
    </source>
</evidence>
<dbReference type="RefSeq" id="WP_015335127.1">
    <property type="nucleotide sequence ID" value="NC_020055.1"/>
</dbReference>
<evidence type="ECO:0000256" key="5">
    <source>
        <dbReference type="SAM" id="SignalP"/>
    </source>
</evidence>
<accession>L0R8H2</accession>
<dbReference type="Pfam" id="PF04069">
    <property type="entry name" value="OpuAC"/>
    <property type="match status" value="1"/>
</dbReference>
<feature type="chain" id="PRO_5003947162" evidence="5">
    <location>
        <begin position="24"/>
        <end position="284"/>
    </location>
</feature>
<dbReference type="PANTHER" id="PTHR47737">
    <property type="entry name" value="GLYCINE BETAINE/PROLINE BETAINE TRANSPORT SYSTEM PERMEASE PROTEIN PROW"/>
    <property type="match status" value="1"/>
</dbReference>
<organism evidence="7 8">
    <name type="scientific">Maridesulfovibrio hydrothermalis AM13 = DSM 14728</name>
    <dbReference type="NCBI Taxonomy" id="1121451"/>
    <lineage>
        <taxon>Bacteria</taxon>
        <taxon>Pseudomonadati</taxon>
        <taxon>Thermodesulfobacteriota</taxon>
        <taxon>Desulfovibrionia</taxon>
        <taxon>Desulfovibrionales</taxon>
        <taxon>Desulfovibrionaceae</taxon>
        <taxon>Maridesulfovibrio</taxon>
    </lineage>
</organism>
<dbReference type="GO" id="GO:0031460">
    <property type="term" value="P:glycine betaine transport"/>
    <property type="evidence" value="ECO:0007669"/>
    <property type="project" value="TreeGrafter"/>
</dbReference>
<dbReference type="Gene3D" id="3.40.190.100">
    <property type="entry name" value="Glycine betaine-binding periplasmic protein, domain 2"/>
    <property type="match status" value="1"/>
</dbReference>
<evidence type="ECO:0000256" key="3">
    <source>
        <dbReference type="ARBA" id="ARBA00022475"/>
    </source>
</evidence>
<dbReference type="GO" id="GO:0005275">
    <property type="term" value="F:amine transmembrane transporter activity"/>
    <property type="evidence" value="ECO:0007669"/>
    <property type="project" value="TreeGrafter"/>
</dbReference>
<dbReference type="STRING" id="1121451.DESAM_20226"/>
<dbReference type="AlphaFoldDB" id="L0R8H2"/>
<feature type="domain" description="ABC-type glycine betaine transport system substrate-binding" evidence="6">
    <location>
        <begin position="27"/>
        <end position="274"/>
    </location>
</feature>
<evidence type="ECO:0000259" key="6">
    <source>
        <dbReference type="Pfam" id="PF04069"/>
    </source>
</evidence>
<evidence type="ECO:0000256" key="2">
    <source>
        <dbReference type="ARBA" id="ARBA00022448"/>
    </source>
</evidence>
<reference evidence="7 8" key="1">
    <citation type="submission" date="2012-10" db="EMBL/GenBank/DDBJ databases">
        <authorList>
            <person name="Genoscope - CEA"/>
        </authorList>
    </citation>
    <scope>NUCLEOTIDE SEQUENCE [LARGE SCALE GENOMIC DNA]</scope>
    <source>
        <strain evidence="8">AM13 / DSM 14728</strain>
    </source>
</reference>
<gene>
    <name evidence="7" type="ORF">DESAM_20226</name>
</gene>
<dbReference type="SUPFAM" id="SSF53850">
    <property type="entry name" value="Periplasmic binding protein-like II"/>
    <property type="match status" value="1"/>
</dbReference>
<dbReference type="InterPro" id="IPR007210">
    <property type="entry name" value="ABC_Gly_betaine_transp_sub-bd"/>
</dbReference>
<dbReference type="GO" id="GO:0015226">
    <property type="term" value="F:carnitine transmembrane transporter activity"/>
    <property type="evidence" value="ECO:0007669"/>
    <property type="project" value="TreeGrafter"/>
</dbReference>
<protein>
    <submittedName>
        <fullName evidence="7">Substrate-binding region of ABC-type glycine betaine transport system</fullName>
    </submittedName>
</protein>
<dbReference type="HOGENOM" id="CLU_008673_1_0_7"/>
<feature type="signal peptide" evidence="5">
    <location>
        <begin position="1"/>
        <end position="23"/>
    </location>
</feature>
<name>L0R8H2_9BACT</name>
<dbReference type="Proteomes" id="UP000010808">
    <property type="component" value="Chromosome"/>
</dbReference>
<dbReference type="Gene3D" id="3.40.190.10">
    <property type="entry name" value="Periplasmic binding protein-like II"/>
    <property type="match status" value="1"/>
</dbReference>
<keyword evidence="8" id="KW-1185">Reference proteome</keyword>
<dbReference type="OrthoDB" id="9787902at2"/>